<feature type="signal peptide" evidence="3">
    <location>
        <begin position="1"/>
        <end position="16"/>
    </location>
</feature>
<dbReference type="InterPro" id="IPR019734">
    <property type="entry name" value="TPR_rpt"/>
</dbReference>
<evidence type="ECO:0000256" key="2">
    <source>
        <dbReference type="SAM" id="MobiDB-lite"/>
    </source>
</evidence>
<sequence length="1104" mass="122713">MYVISILFSLLLLRRSQELVSKVTIYSKVVFDALSTFEKDSKAIYEILQSTESPKGTNLSRFRRVIYRDDIASKIAEQDRRLDTTITAFQLKSSIVLRSKSPLSTNPASKVLYKVPIPSRRQVRLRGKPQIVFGRTHEIDAIVEALQRSFAYQHVCILGAGGMGKTTLALSVLHDERIGNLYGERFFVSCEAATSPDLLLSEIATVLELSEHAKDDVLQCIKDRLTRGPGGQRILLCLDNFETPWDPLSTRSEVEGLLTELASPWNVANSNNAGLPISNGHAMAIAGEADQFAIKLMKAVDCVPLAVTLIANLAAVDGETTEALWGRWEEERTAMVESGQDRLASLDTSVQLSLNSPRMQREPCALQFLSAISMLPDGVSPGILREWEKGFPGLPSIKKAVSILRQNALVYEDSEQNLRVLSPIRLYILGHYPPPTQSRQFICDYYTNLALQGSLHHDLTIGSHLQREVGNVTTILLDLLESSNLEQLPDIINAVVQFCHYTYTTGNGSTQAITRAVEKLKDIQETEKLMVATTVPPASVKQVGQRWFSLFKWKSGKNTPVANLIQKSGQIPSSATMEMTIKLRADCLGCWGQLLSRRSEFGLAQEKFEEAQKLHVAAGDRAGQAYDLLNMGLSLSRDKDKLQAALEAPQEATKLHEQIGDLAGEAYDLMGLGHVLRMFGTRDEEAASTFSSASILFEDIGDYAGQAAASNGLGNIMQSRSKFAEAEKYFRKAVGLSEAARDIKLSRPSRRLLHSECPTSIRTISIAFHRGERRKALDLSYVAFNHAHARDDLLEATIKLLGAELCIRDHAFSLALVRLADAKEVFERLDCALGMAQCLYRWAAYDMRHGNFNEAMQKLVDALKIHQEVDSLQGQADDLNKISEVLVHQYQIWYASAPLGLFEGEDNDPASFLRKAVTLIAEALALHIQIDDIQGQGDDMYVLSGIFLQQDRFSDAENAVRQALDMHERTQAIYERGRDFARLSDILWQKSRKAEGSDVKSRAKANAGGLEEDLFVVLRRATDIFSNIEACGEFFECRQQRRQMRGKELIPAEGVRLPIFYLSDSDIEEDSDEDDNGDNNEVTDDDGEQDDECDTASDGGDEEG</sequence>
<dbReference type="Pfam" id="PF00931">
    <property type="entry name" value="NB-ARC"/>
    <property type="match status" value="1"/>
</dbReference>
<gene>
    <name evidence="5" type="ORF">AAE3_LOCUS13430</name>
</gene>
<dbReference type="AlphaFoldDB" id="A0A8S0W567"/>
<proteinExistence type="predicted"/>
<dbReference type="InterPro" id="IPR002182">
    <property type="entry name" value="NB-ARC"/>
</dbReference>
<dbReference type="InterPro" id="IPR027417">
    <property type="entry name" value="P-loop_NTPase"/>
</dbReference>
<feature type="chain" id="PRO_5035935447" description="NB-ARC domain-containing protein" evidence="3">
    <location>
        <begin position="17"/>
        <end position="1104"/>
    </location>
</feature>
<dbReference type="EMBL" id="CACVBS010000101">
    <property type="protein sequence ID" value="CAA7271025.1"/>
    <property type="molecule type" value="Genomic_DNA"/>
</dbReference>
<keyword evidence="1" id="KW-0802">TPR repeat</keyword>
<dbReference type="Gene3D" id="3.40.50.300">
    <property type="entry name" value="P-loop containing nucleotide triphosphate hydrolases"/>
    <property type="match status" value="1"/>
</dbReference>
<dbReference type="PROSITE" id="PS50005">
    <property type="entry name" value="TPR"/>
    <property type="match status" value="1"/>
</dbReference>
<dbReference type="SUPFAM" id="SSF48452">
    <property type="entry name" value="TPR-like"/>
    <property type="match status" value="1"/>
</dbReference>
<keyword evidence="3" id="KW-0732">Signal</keyword>
<accession>A0A8S0W567</accession>
<dbReference type="GO" id="GO:0043531">
    <property type="term" value="F:ADP binding"/>
    <property type="evidence" value="ECO:0007669"/>
    <property type="project" value="InterPro"/>
</dbReference>
<dbReference type="InterPro" id="IPR011990">
    <property type="entry name" value="TPR-like_helical_dom_sf"/>
</dbReference>
<dbReference type="Proteomes" id="UP000467700">
    <property type="component" value="Unassembled WGS sequence"/>
</dbReference>
<dbReference type="PANTHER" id="PTHR47691">
    <property type="entry name" value="REGULATOR-RELATED"/>
    <property type="match status" value="1"/>
</dbReference>
<dbReference type="SMART" id="SM00028">
    <property type="entry name" value="TPR"/>
    <property type="match status" value="5"/>
</dbReference>
<comment type="caution">
    <text evidence="5">The sequence shown here is derived from an EMBL/GenBank/DDBJ whole genome shotgun (WGS) entry which is preliminary data.</text>
</comment>
<protein>
    <recommendedName>
        <fullName evidence="4">NB-ARC domain-containing protein</fullName>
    </recommendedName>
</protein>
<evidence type="ECO:0000256" key="3">
    <source>
        <dbReference type="SAM" id="SignalP"/>
    </source>
</evidence>
<feature type="compositionally biased region" description="Acidic residues" evidence="2">
    <location>
        <begin position="1065"/>
        <end position="1104"/>
    </location>
</feature>
<dbReference type="PANTHER" id="PTHR47691:SF3">
    <property type="entry name" value="HTH-TYPE TRANSCRIPTIONAL REGULATOR RV0890C-RELATED"/>
    <property type="match status" value="1"/>
</dbReference>
<evidence type="ECO:0000259" key="4">
    <source>
        <dbReference type="Pfam" id="PF00931"/>
    </source>
</evidence>
<feature type="repeat" description="TPR" evidence="1">
    <location>
        <begin position="707"/>
        <end position="740"/>
    </location>
</feature>
<dbReference type="SUPFAM" id="SSF52540">
    <property type="entry name" value="P-loop containing nucleoside triphosphate hydrolases"/>
    <property type="match status" value="1"/>
</dbReference>
<evidence type="ECO:0000313" key="6">
    <source>
        <dbReference type="Proteomes" id="UP000467700"/>
    </source>
</evidence>
<evidence type="ECO:0000256" key="1">
    <source>
        <dbReference type="PROSITE-ProRule" id="PRU00339"/>
    </source>
</evidence>
<feature type="domain" description="NB-ARC" evidence="4">
    <location>
        <begin position="136"/>
        <end position="240"/>
    </location>
</feature>
<dbReference type="OrthoDB" id="621413at2759"/>
<reference evidence="5 6" key="1">
    <citation type="submission" date="2020-01" db="EMBL/GenBank/DDBJ databases">
        <authorList>
            <person name="Gupta K D."/>
        </authorList>
    </citation>
    <scope>NUCLEOTIDE SEQUENCE [LARGE SCALE GENOMIC DNA]</scope>
</reference>
<name>A0A8S0W567_CYCAE</name>
<evidence type="ECO:0000313" key="5">
    <source>
        <dbReference type="EMBL" id="CAA7271025.1"/>
    </source>
</evidence>
<dbReference type="Gene3D" id="1.25.40.10">
    <property type="entry name" value="Tetratricopeptide repeat domain"/>
    <property type="match status" value="2"/>
</dbReference>
<organism evidence="5 6">
    <name type="scientific">Cyclocybe aegerita</name>
    <name type="common">Black poplar mushroom</name>
    <name type="synonym">Agrocybe aegerita</name>
    <dbReference type="NCBI Taxonomy" id="1973307"/>
    <lineage>
        <taxon>Eukaryota</taxon>
        <taxon>Fungi</taxon>
        <taxon>Dikarya</taxon>
        <taxon>Basidiomycota</taxon>
        <taxon>Agaricomycotina</taxon>
        <taxon>Agaricomycetes</taxon>
        <taxon>Agaricomycetidae</taxon>
        <taxon>Agaricales</taxon>
        <taxon>Agaricineae</taxon>
        <taxon>Bolbitiaceae</taxon>
        <taxon>Cyclocybe</taxon>
    </lineage>
</organism>
<feature type="region of interest" description="Disordered" evidence="2">
    <location>
        <begin position="1064"/>
        <end position="1104"/>
    </location>
</feature>
<keyword evidence="6" id="KW-1185">Reference proteome</keyword>